<reference evidence="2 3" key="1">
    <citation type="submission" date="2018-06" db="EMBL/GenBank/DDBJ databases">
        <title>Genomic Encyclopedia of Type Strains, Phase IV (KMG-IV): sequencing the most valuable type-strain genomes for metagenomic binning, comparative biology and taxonomic classification.</title>
        <authorList>
            <person name="Goeker M."/>
        </authorList>
    </citation>
    <scope>NUCLEOTIDE SEQUENCE [LARGE SCALE GENOMIC DNA]</scope>
    <source>
        <strain evidence="2 3">DSM 25619</strain>
    </source>
</reference>
<proteinExistence type="predicted"/>
<gene>
    <name evidence="2" type="ORF">DFR47_103515</name>
</gene>
<evidence type="ECO:0000313" key="3">
    <source>
        <dbReference type="Proteomes" id="UP000252893"/>
    </source>
</evidence>
<feature type="region of interest" description="Disordered" evidence="1">
    <location>
        <begin position="502"/>
        <end position="541"/>
    </location>
</feature>
<feature type="compositionally biased region" description="Low complexity" evidence="1">
    <location>
        <begin position="514"/>
        <end position="523"/>
    </location>
</feature>
<evidence type="ECO:0008006" key="4">
    <source>
        <dbReference type="Google" id="ProtNLM"/>
    </source>
</evidence>
<sequence>MKKLFIAILLASTAAAGVYIYSVQTSSAPDIRKMATAAEKPATSRFVQADQRRNTEGDAAEVDESALRYFALKGDKQRLQAEIARLKALYPDWTPPEDPLAPVQIRDTKLEQLWKLFADGQYAELRKAIATRKIQEPEWVVPADLLAKLNLAEARQRLINASDNKQYDMVVSLAAQSPQLLTCDEVDVLWRLSEAFAKQDKADRARDGYLYVLKNCTKPEDRLVTVQKALDTLPYEQAQQVLAAQKTSADGQSEFAALSEDIARRFVAAAAQNPELKIDKNYLSSLSAIAGKDGNAVDAEMLGWYYLRRNDMAAAEKWFLLAKEKDDSVTVSQGLALILNSRGEFAQAENAMYPWRDQSPEASAVYFAATANLLASDPPARMPAALSQDVMTRIANAVIAAKNVSTAEQLGWYARAIGQQPTAIQWFQTALSWDNSNEPSAYGLGVSLFTIGDKAGLAQVKQAWGTHSQRIADIGTPRDKYSRTVVSQAVAPVAGTVQPATTYYEDRQPRQKPAPRARVAQPANTSSNARNCRQTVDGPMPTGGNAVSHGWCLMEMNRPLEAVKSFESALNTGTAQERSEAAYGQSLAYLRVGLVDKAAVSAIKAPMSDARQKELRVNILSDRAVAAYKAGQFRDALFILQQRSQLAPPRKDLMALQAASYLKLRRYDDARVLYEALAATGDREGIRGMAAIRDIQGIN</sequence>
<dbReference type="Proteomes" id="UP000252893">
    <property type="component" value="Unassembled WGS sequence"/>
</dbReference>
<organism evidence="2 3">
    <name type="scientific">Pseudochrobactrum asaccharolyticum</name>
    <dbReference type="NCBI Taxonomy" id="354351"/>
    <lineage>
        <taxon>Bacteria</taxon>
        <taxon>Pseudomonadati</taxon>
        <taxon>Pseudomonadota</taxon>
        <taxon>Alphaproteobacteria</taxon>
        <taxon>Hyphomicrobiales</taxon>
        <taxon>Brucellaceae</taxon>
        <taxon>Pseudochrobactrum</taxon>
    </lineage>
</organism>
<comment type="caution">
    <text evidence="2">The sequence shown here is derived from an EMBL/GenBank/DDBJ whole genome shotgun (WGS) entry which is preliminary data.</text>
</comment>
<dbReference type="EMBL" id="QNRH01000003">
    <property type="protein sequence ID" value="RBO95950.1"/>
    <property type="molecule type" value="Genomic_DNA"/>
</dbReference>
<accession>A0A366E0Q0</accession>
<name>A0A366E0Q0_9HYPH</name>
<dbReference type="OrthoDB" id="7324591at2"/>
<dbReference type="SUPFAM" id="SSF48452">
    <property type="entry name" value="TPR-like"/>
    <property type="match status" value="2"/>
</dbReference>
<evidence type="ECO:0000256" key="1">
    <source>
        <dbReference type="SAM" id="MobiDB-lite"/>
    </source>
</evidence>
<feature type="compositionally biased region" description="Polar residues" evidence="1">
    <location>
        <begin position="524"/>
        <end position="534"/>
    </location>
</feature>
<protein>
    <recommendedName>
        <fullName evidence="4">Tetratricopeptide repeat protein</fullName>
    </recommendedName>
</protein>
<dbReference type="Gene3D" id="1.25.40.10">
    <property type="entry name" value="Tetratricopeptide repeat domain"/>
    <property type="match status" value="2"/>
</dbReference>
<dbReference type="InterPro" id="IPR011990">
    <property type="entry name" value="TPR-like_helical_dom_sf"/>
</dbReference>
<evidence type="ECO:0000313" key="2">
    <source>
        <dbReference type="EMBL" id="RBO95950.1"/>
    </source>
</evidence>
<keyword evidence="3" id="KW-1185">Reference proteome</keyword>
<dbReference type="AlphaFoldDB" id="A0A366E0Q0"/>
<dbReference type="RefSeq" id="WP_113944443.1">
    <property type="nucleotide sequence ID" value="NZ_JBHEEG010000004.1"/>
</dbReference>